<comment type="caution">
    <text evidence="7">The sequence shown here is derived from an EMBL/GenBank/DDBJ whole genome shotgun (WGS) entry which is preliminary data.</text>
</comment>
<name>A0AAD9IQ21_PROWI</name>
<gene>
    <name evidence="7" type="ORF">QBZ16_000596</name>
</gene>
<dbReference type="InterPro" id="IPR029052">
    <property type="entry name" value="Metallo-depent_PP-like"/>
</dbReference>
<dbReference type="GO" id="GO:0030904">
    <property type="term" value="C:retromer complex"/>
    <property type="evidence" value="ECO:0007669"/>
    <property type="project" value="InterPro"/>
</dbReference>
<protein>
    <recommendedName>
        <fullName evidence="2 5">Vacuolar protein sorting-associated protein 29</fullName>
    </recommendedName>
</protein>
<evidence type="ECO:0000256" key="1">
    <source>
        <dbReference type="ARBA" id="ARBA00005945"/>
    </source>
</evidence>
<dbReference type="Proteomes" id="UP001255856">
    <property type="component" value="Unassembled WGS sequence"/>
</dbReference>
<dbReference type="AlphaFoldDB" id="A0AAD9IQ21"/>
<keyword evidence="4" id="KW-0653">Protein transport</keyword>
<comment type="similarity">
    <text evidence="1 5">Belongs to the VPS29 family.</text>
</comment>
<dbReference type="CDD" id="cd07394">
    <property type="entry name" value="MPP_Vps29"/>
    <property type="match status" value="1"/>
</dbReference>
<dbReference type="GO" id="GO:0042147">
    <property type="term" value="P:retrograde transport, endosome to Golgi"/>
    <property type="evidence" value="ECO:0007669"/>
    <property type="project" value="InterPro"/>
</dbReference>
<keyword evidence="8" id="KW-1185">Reference proteome</keyword>
<evidence type="ECO:0000313" key="7">
    <source>
        <dbReference type="EMBL" id="KAK2080742.1"/>
    </source>
</evidence>
<evidence type="ECO:0000256" key="5">
    <source>
        <dbReference type="RuleBase" id="RU362040"/>
    </source>
</evidence>
<evidence type="ECO:0000256" key="4">
    <source>
        <dbReference type="ARBA" id="ARBA00022927"/>
    </source>
</evidence>
<dbReference type="InterPro" id="IPR024654">
    <property type="entry name" value="Calcineurin-like_PHP_lpxH"/>
</dbReference>
<dbReference type="GO" id="GO:0015031">
    <property type="term" value="P:protein transport"/>
    <property type="evidence" value="ECO:0007669"/>
    <property type="project" value="UniProtKB-KW"/>
</dbReference>
<dbReference type="NCBIfam" id="TIGR00040">
    <property type="entry name" value="yfcE"/>
    <property type="match status" value="1"/>
</dbReference>
<dbReference type="PANTHER" id="PTHR11124">
    <property type="entry name" value="VACUOLAR SORTING PROTEIN VPS29"/>
    <property type="match status" value="1"/>
</dbReference>
<dbReference type="Pfam" id="PF12850">
    <property type="entry name" value="Metallophos_2"/>
    <property type="match status" value="1"/>
</dbReference>
<dbReference type="EMBL" id="JASFZW010000001">
    <property type="protein sequence ID" value="KAK2080742.1"/>
    <property type="molecule type" value="Genomic_DNA"/>
</dbReference>
<evidence type="ECO:0000256" key="3">
    <source>
        <dbReference type="ARBA" id="ARBA00022448"/>
    </source>
</evidence>
<dbReference type="FunFam" id="3.60.21.10:FF:000015">
    <property type="entry name" value="Vacuolar protein sorting-associated protein 29"/>
    <property type="match status" value="1"/>
</dbReference>
<evidence type="ECO:0000256" key="2">
    <source>
        <dbReference type="ARBA" id="ARBA00017767"/>
    </source>
</evidence>
<dbReference type="InterPro" id="IPR028661">
    <property type="entry name" value="Vps29"/>
</dbReference>
<dbReference type="InterPro" id="IPR000979">
    <property type="entry name" value="Phosphodiesterase_MJ0936/Vps29"/>
</dbReference>
<keyword evidence="3" id="KW-0813">Transport</keyword>
<accession>A0AAD9IQ21</accession>
<evidence type="ECO:0000313" key="8">
    <source>
        <dbReference type="Proteomes" id="UP001255856"/>
    </source>
</evidence>
<feature type="domain" description="Calcineurin-like phosphoesterase" evidence="6">
    <location>
        <begin position="1"/>
        <end position="155"/>
    </location>
</feature>
<reference evidence="7" key="1">
    <citation type="submission" date="2021-01" db="EMBL/GenBank/DDBJ databases">
        <authorList>
            <person name="Eckstrom K.M.E."/>
        </authorList>
    </citation>
    <scope>NUCLEOTIDE SEQUENCE</scope>
    <source>
        <strain evidence="7">UVCC 0001</strain>
    </source>
</reference>
<organism evidence="7 8">
    <name type="scientific">Prototheca wickerhamii</name>
    <dbReference type="NCBI Taxonomy" id="3111"/>
    <lineage>
        <taxon>Eukaryota</taxon>
        <taxon>Viridiplantae</taxon>
        <taxon>Chlorophyta</taxon>
        <taxon>core chlorophytes</taxon>
        <taxon>Trebouxiophyceae</taxon>
        <taxon>Chlorellales</taxon>
        <taxon>Chlorellaceae</taxon>
        <taxon>Prototheca</taxon>
    </lineage>
</organism>
<sequence>MLVLVIGDFHIPHRSPGLPEKFKSLLVPGRIHHVLCTGNLCNEETYDYLRSICSDVTVVQGDVDERAWPDTRVVTLGDLRVGLCHGHQVVPAGDRDAVAMLQREMDADVLVMGGSHAFEAYKHEGRFVINPGSATGAFHPLLKDPVPGFVLLDIDGTKLLDGDVKVDKIEFSKPAPSQGL</sequence>
<proteinExistence type="inferred from homology"/>
<dbReference type="GO" id="GO:0031410">
    <property type="term" value="C:cytoplasmic vesicle"/>
    <property type="evidence" value="ECO:0007669"/>
    <property type="project" value="UniProtKB-ARBA"/>
</dbReference>
<dbReference type="SUPFAM" id="SSF56300">
    <property type="entry name" value="Metallo-dependent phosphatases"/>
    <property type="match status" value="1"/>
</dbReference>
<evidence type="ECO:0000259" key="6">
    <source>
        <dbReference type="Pfam" id="PF12850"/>
    </source>
</evidence>
<dbReference type="GO" id="GO:0005829">
    <property type="term" value="C:cytosol"/>
    <property type="evidence" value="ECO:0007669"/>
    <property type="project" value="GOC"/>
</dbReference>
<dbReference type="Gene3D" id="3.60.21.10">
    <property type="match status" value="1"/>
</dbReference>